<organism evidence="1 2">
    <name type="scientific">Panagrolaimus sp. ES5</name>
    <dbReference type="NCBI Taxonomy" id="591445"/>
    <lineage>
        <taxon>Eukaryota</taxon>
        <taxon>Metazoa</taxon>
        <taxon>Ecdysozoa</taxon>
        <taxon>Nematoda</taxon>
        <taxon>Chromadorea</taxon>
        <taxon>Rhabditida</taxon>
        <taxon>Tylenchina</taxon>
        <taxon>Panagrolaimomorpha</taxon>
        <taxon>Panagrolaimoidea</taxon>
        <taxon>Panagrolaimidae</taxon>
        <taxon>Panagrolaimus</taxon>
    </lineage>
</organism>
<sequence>MAAPPVAFRAKSAGNQPTGSFPPQVYYRDTYGLQPVYERKFTDSLTTDGSDDSDATKSTNRDIRKEGFDYSRANLLSTNRIVTNTRIAMYSLHMILTPIQALCCAAILYILYETLKSLNEDAVTKGYFFTNPTGHQTVLVPIELKQVRRFENDQELENISIGVQTSGTTRDLV</sequence>
<evidence type="ECO:0000313" key="1">
    <source>
        <dbReference type="Proteomes" id="UP000887579"/>
    </source>
</evidence>
<evidence type="ECO:0000313" key="2">
    <source>
        <dbReference type="WBParaSite" id="ES5_v2.g7655.t1"/>
    </source>
</evidence>
<protein>
    <submittedName>
        <fullName evidence="2">Uncharacterized protein</fullName>
    </submittedName>
</protein>
<name>A0AC34GSI5_9BILA</name>
<accession>A0AC34GSI5</accession>
<proteinExistence type="predicted"/>
<dbReference type="WBParaSite" id="ES5_v2.g7655.t1">
    <property type="protein sequence ID" value="ES5_v2.g7655.t1"/>
    <property type="gene ID" value="ES5_v2.g7655"/>
</dbReference>
<dbReference type="Proteomes" id="UP000887579">
    <property type="component" value="Unplaced"/>
</dbReference>
<reference evidence="2" key="1">
    <citation type="submission" date="2022-11" db="UniProtKB">
        <authorList>
            <consortium name="WormBaseParasite"/>
        </authorList>
    </citation>
    <scope>IDENTIFICATION</scope>
</reference>